<dbReference type="PANTHER" id="PTHR44313">
    <property type="entry name" value="DNAJ HOMOLOG SUBFAMILY C MEMBER 17"/>
    <property type="match status" value="1"/>
</dbReference>
<dbReference type="InterPro" id="IPR036869">
    <property type="entry name" value="J_dom_sf"/>
</dbReference>
<dbReference type="GO" id="GO:0000390">
    <property type="term" value="P:spliceosomal complex disassembly"/>
    <property type="evidence" value="ECO:0007669"/>
    <property type="project" value="TreeGrafter"/>
</dbReference>
<keyword evidence="9" id="KW-1185">Reference proteome</keyword>
<comment type="caution">
    <text evidence="8">The sequence shown here is derived from an EMBL/GenBank/DDBJ whole genome shotgun (WGS) entry which is preliminary data.</text>
</comment>
<feature type="region of interest" description="Disordered" evidence="6">
    <location>
        <begin position="77"/>
        <end position="106"/>
    </location>
</feature>
<evidence type="ECO:0000256" key="4">
    <source>
        <dbReference type="ARBA" id="ARBA00023186"/>
    </source>
</evidence>
<accession>A0A813STC8</accession>
<dbReference type="CDD" id="cd06257">
    <property type="entry name" value="DnaJ"/>
    <property type="match status" value="1"/>
</dbReference>
<evidence type="ECO:0000256" key="3">
    <source>
        <dbReference type="ARBA" id="ARBA00022490"/>
    </source>
</evidence>
<dbReference type="InterPro" id="IPR018253">
    <property type="entry name" value="DnaJ_domain_CS"/>
</dbReference>
<evidence type="ECO:0000313" key="8">
    <source>
        <dbReference type="EMBL" id="CAF0798959.1"/>
    </source>
</evidence>
<dbReference type="InterPro" id="IPR035979">
    <property type="entry name" value="RBD_domain_sf"/>
</dbReference>
<evidence type="ECO:0000256" key="1">
    <source>
        <dbReference type="ARBA" id="ARBA00004123"/>
    </source>
</evidence>
<dbReference type="AlphaFoldDB" id="A0A813STC8"/>
<dbReference type="Gene3D" id="1.10.287.110">
    <property type="entry name" value="DnaJ domain"/>
    <property type="match status" value="1"/>
</dbReference>
<dbReference type="PRINTS" id="PR00625">
    <property type="entry name" value="JDOMAIN"/>
</dbReference>
<dbReference type="Gene3D" id="3.30.70.330">
    <property type="match status" value="1"/>
</dbReference>
<keyword evidence="3" id="KW-0963">Cytoplasm</keyword>
<dbReference type="OrthoDB" id="259708at2759"/>
<comment type="subcellular location">
    <subcellularLocation>
        <location evidence="2">Cytoplasm</location>
    </subcellularLocation>
    <subcellularLocation>
        <location evidence="1">Nucleus</location>
    </subcellularLocation>
</comment>
<feature type="domain" description="J" evidence="7">
    <location>
        <begin position="13"/>
        <end position="79"/>
    </location>
</feature>
<dbReference type="InterPro" id="IPR012677">
    <property type="entry name" value="Nucleotide-bd_a/b_plait_sf"/>
</dbReference>
<evidence type="ECO:0000256" key="6">
    <source>
        <dbReference type="SAM" id="MobiDB-lite"/>
    </source>
</evidence>
<protein>
    <recommendedName>
        <fullName evidence="7">J domain-containing protein</fullName>
    </recommendedName>
</protein>
<dbReference type="InterPro" id="IPR001623">
    <property type="entry name" value="DnaJ_domain"/>
</dbReference>
<dbReference type="GO" id="GO:0005737">
    <property type="term" value="C:cytoplasm"/>
    <property type="evidence" value="ECO:0007669"/>
    <property type="project" value="UniProtKB-SubCell"/>
</dbReference>
<dbReference type="InterPro" id="IPR052094">
    <property type="entry name" value="Pre-mRNA-splicing_ERAD"/>
</dbReference>
<evidence type="ECO:0000259" key="7">
    <source>
        <dbReference type="PROSITE" id="PS50076"/>
    </source>
</evidence>
<keyword evidence="4" id="KW-0143">Chaperone</keyword>
<dbReference type="PANTHER" id="PTHR44313:SF1">
    <property type="entry name" value="DNAJ HOMOLOG SUBFAMILY C MEMBER 17"/>
    <property type="match status" value="1"/>
</dbReference>
<sequence length="304" mass="35607">MSETIKNKLLETDLYKIFDVEEDSPIEQIKKAYRKKALELHPDKNPDNKEEAERKFIELGKAFEILADKTARAAYDAVRRQKREKAKRDQQLDEKRRKLKEDLERREAEAAAKYEKKTEIYKKSKEEEWLQKEVDRLRKEGSKLLEEEMNFINQQIRLEKKRTSESETKQTKSNKQQAVPKIKITWSKEKASDKIKLDENLLNHIFSSYGDIEFIVMGKKSSAILEYKNEQSVIKCYNDEANLNDKYGLVIKIIGELSPTVKNKETSPQKNQESVVDDLANFDSTKSFEDMEMEILKKLKAASS</sequence>
<dbReference type="GO" id="GO:0003676">
    <property type="term" value="F:nucleic acid binding"/>
    <property type="evidence" value="ECO:0007669"/>
    <property type="project" value="InterPro"/>
</dbReference>
<evidence type="ECO:0000313" key="9">
    <source>
        <dbReference type="Proteomes" id="UP000663879"/>
    </source>
</evidence>
<dbReference type="SUPFAM" id="SSF54928">
    <property type="entry name" value="RNA-binding domain, RBD"/>
    <property type="match status" value="1"/>
</dbReference>
<dbReference type="Proteomes" id="UP000663879">
    <property type="component" value="Unassembled WGS sequence"/>
</dbReference>
<dbReference type="EMBL" id="CAJNOC010000747">
    <property type="protein sequence ID" value="CAF0798959.1"/>
    <property type="molecule type" value="Genomic_DNA"/>
</dbReference>
<gene>
    <name evidence="8" type="ORF">OXX778_LOCUS6364</name>
</gene>
<reference evidence="8" key="1">
    <citation type="submission" date="2021-02" db="EMBL/GenBank/DDBJ databases">
        <authorList>
            <person name="Nowell W R."/>
        </authorList>
    </citation>
    <scope>NUCLEOTIDE SEQUENCE</scope>
    <source>
        <strain evidence="8">Ploen Becks lab</strain>
    </source>
</reference>
<evidence type="ECO:0000256" key="5">
    <source>
        <dbReference type="ARBA" id="ARBA00023242"/>
    </source>
</evidence>
<dbReference type="SUPFAM" id="SSF46565">
    <property type="entry name" value="Chaperone J-domain"/>
    <property type="match status" value="1"/>
</dbReference>
<feature type="compositionally biased region" description="Basic and acidic residues" evidence="6">
    <location>
        <begin position="86"/>
        <end position="106"/>
    </location>
</feature>
<organism evidence="8 9">
    <name type="scientific">Brachionus calyciflorus</name>
    <dbReference type="NCBI Taxonomy" id="104777"/>
    <lineage>
        <taxon>Eukaryota</taxon>
        <taxon>Metazoa</taxon>
        <taxon>Spiralia</taxon>
        <taxon>Gnathifera</taxon>
        <taxon>Rotifera</taxon>
        <taxon>Eurotatoria</taxon>
        <taxon>Monogononta</taxon>
        <taxon>Pseudotrocha</taxon>
        <taxon>Ploima</taxon>
        <taxon>Brachionidae</taxon>
        <taxon>Brachionus</taxon>
    </lineage>
</organism>
<keyword evidence="5" id="KW-0539">Nucleus</keyword>
<dbReference type="PROSITE" id="PS50076">
    <property type="entry name" value="DNAJ_2"/>
    <property type="match status" value="1"/>
</dbReference>
<dbReference type="PROSITE" id="PS00636">
    <property type="entry name" value="DNAJ_1"/>
    <property type="match status" value="1"/>
</dbReference>
<dbReference type="Pfam" id="PF00226">
    <property type="entry name" value="DnaJ"/>
    <property type="match status" value="1"/>
</dbReference>
<proteinExistence type="predicted"/>
<dbReference type="SMART" id="SM00271">
    <property type="entry name" value="DnaJ"/>
    <property type="match status" value="1"/>
</dbReference>
<dbReference type="GO" id="GO:0005681">
    <property type="term" value="C:spliceosomal complex"/>
    <property type="evidence" value="ECO:0007669"/>
    <property type="project" value="TreeGrafter"/>
</dbReference>
<name>A0A813STC8_9BILA</name>
<evidence type="ECO:0000256" key="2">
    <source>
        <dbReference type="ARBA" id="ARBA00004496"/>
    </source>
</evidence>